<feature type="binding site" evidence="5">
    <location>
        <position position="439"/>
    </location>
    <ligand>
        <name>FAD</name>
        <dbReference type="ChEBI" id="CHEBI:57692"/>
    </ligand>
</feature>
<evidence type="ECO:0000256" key="6">
    <source>
        <dbReference type="RuleBase" id="RU362067"/>
    </source>
</evidence>
<dbReference type="RefSeq" id="XP_056069486.1">
    <property type="nucleotide sequence ID" value="XM_056215239.1"/>
</dbReference>
<dbReference type="PANTHER" id="PTHR43563">
    <property type="entry name" value="AMINE OXIDASE"/>
    <property type="match status" value="1"/>
</dbReference>
<dbReference type="Gene3D" id="3.50.50.60">
    <property type="entry name" value="FAD/NAD(P)-binding domain"/>
    <property type="match status" value="1"/>
</dbReference>
<feature type="domain" description="Amine oxidase" evidence="7">
    <location>
        <begin position="18"/>
        <end position="463"/>
    </location>
</feature>
<gene>
    <name evidence="8" type="ORF">N0V89_006469</name>
</gene>
<dbReference type="PRINTS" id="PR00757">
    <property type="entry name" value="AMINEOXDASEF"/>
</dbReference>
<evidence type="ECO:0000259" key="7">
    <source>
        <dbReference type="Pfam" id="PF01593"/>
    </source>
</evidence>
<feature type="binding site" evidence="5">
    <location>
        <position position="19"/>
    </location>
    <ligand>
        <name>FAD</name>
        <dbReference type="ChEBI" id="CHEBI:57692"/>
    </ligand>
</feature>
<comment type="cofactor">
    <cofactor evidence="1 6">
        <name>FAD</name>
        <dbReference type="ChEBI" id="CHEBI:57692"/>
    </cofactor>
</comment>
<keyword evidence="9" id="KW-1185">Reference proteome</keyword>
<evidence type="ECO:0000256" key="5">
    <source>
        <dbReference type="PIRSR" id="PIRSR601613-1"/>
    </source>
</evidence>
<dbReference type="PANTHER" id="PTHR43563:SF14">
    <property type="entry name" value="AMINE OXIDASE"/>
    <property type="match status" value="1"/>
</dbReference>
<evidence type="ECO:0000256" key="1">
    <source>
        <dbReference type="ARBA" id="ARBA00001974"/>
    </source>
</evidence>
<keyword evidence="6" id="KW-0285">Flavoprotein</keyword>
<sequence>MAAPQVQSVDVAIVGGGLSGLTAAKKLIDGGKSVLVLEARDRVGGKILNRKLANGDVTEVGAEFVGPTQNKVIEYISSLGLQTFDTYNNGSSVLWNNNQRVVYVPDAATGGVPPVPDEVLAEVATIVATLDGWAASVDTNAPWEHPNATEWDSVTFGQWVNSFAAQAGTQTVLTSFTKAVFAAEPAELSLLYVTAYISAAGDESNKGTVARLIGVTDGAQEKRVEGGTQLIPLKLADKIGEDRISLNAPVQCITKTSTGYHITAKGLNVSANKVVLALAPTLVKDITFSPPLPHARTQLNQLLRMGAIGKAIAVYDTPFWRTTEDLNGQAISDTGATKVTFDNTPSSPTFGAVMGFILGDDMRALDTASPATIKSKILSDFSRYFGQQAKSPKDFVIQRWDLEEFSKGGPVAFAPVGVLSRYGKALREPVDGLHWAGTETAEYWTGYMDGAIRSGERVAGEILGE</sequence>
<dbReference type="GO" id="GO:0097621">
    <property type="term" value="F:monoamine oxidase activity"/>
    <property type="evidence" value="ECO:0007669"/>
    <property type="project" value="UniProtKB-EC"/>
</dbReference>
<comment type="catalytic activity">
    <reaction evidence="4">
        <text>a secondary aliphatic amine + O2 + H2O = a primary amine + an aldehyde + H2O2</text>
        <dbReference type="Rhea" id="RHEA:26414"/>
        <dbReference type="ChEBI" id="CHEBI:15377"/>
        <dbReference type="ChEBI" id="CHEBI:15379"/>
        <dbReference type="ChEBI" id="CHEBI:16240"/>
        <dbReference type="ChEBI" id="CHEBI:17478"/>
        <dbReference type="ChEBI" id="CHEBI:58855"/>
        <dbReference type="ChEBI" id="CHEBI:65296"/>
        <dbReference type="EC" id="1.4.3.4"/>
    </reaction>
</comment>
<protein>
    <recommendedName>
        <fullName evidence="6">Amine oxidase</fullName>
        <ecNumber evidence="6">1.4.3.-</ecNumber>
    </recommendedName>
</protein>
<dbReference type="GeneID" id="80909999"/>
<proteinExistence type="inferred from homology"/>
<dbReference type="InterPro" id="IPR002937">
    <property type="entry name" value="Amino_oxidase"/>
</dbReference>
<dbReference type="Proteomes" id="UP001140513">
    <property type="component" value="Unassembled WGS sequence"/>
</dbReference>
<dbReference type="InterPro" id="IPR036188">
    <property type="entry name" value="FAD/NAD-bd_sf"/>
</dbReference>
<organism evidence="8 9">
    <name type="scientific">Didymosphaeria variabile</name>
    <dbReference type="NCBI Taxonomy" id="1932322"/>
    <lineage>
        <taxon>Eukaryota</taxon>
        <taxon>Fungi</taxon>
        <taxon>Dikarya</taxon>
        <taxon>Ascomycota</taxon>
        <taxon>Pezizomycotina</taxon>
        <taxon>Dothideomycetes</taxon>
        <taxon>Pleosporomycetidae</taxon>
        <taxon>Pleosporales</taxon>
        <taxon>Massarineae</taxon>
        <taxon>Didymosphaeriaceae</taxon>
        <taxon>Didymosphaeria</taxon>
    </lineage>
</organism>
<dbReference type="InterPro" id="IPR001613">
    <property type="entry name" value="Flavin_amine_oxidase"/>
</dbReference>
<evidence type="ECO:0000256" key="3">
    <source>
        <dbReference type="ARBA" id="ARBA00023002"/>
    </source>
</evidence>
<feature type="binding site" evidence="5">
    <location>
        <begin position="38"/>
        <end position="39"/>
    </location>
    <ligand>
        <name>FAD</name>
        <dbReference type="ChEBI" id="CHEBI:57692"/>
    </ligand>
</feature>
<dbReference type="Pfam" id="PF01593">
    <property type="entry name" value="Amino_oxidase"/>
    <property type="match status" value="1"/>
</dbReference>
<name>A0A9W9C994_9PLEO</name>
<keyword evidence="6" id="KW-0274">FAD</keyword>
<dbReference type="InterPro" id="IPR050703">
    <property type="entry name" value="Flavin_MAO"/>
</dbReference>
<dbReference type="Gene3D" id="1.10.405.10">
    <property type="entry name" value="Guanine Nucleotide Dissociation Inhibitor, domain 1"/>
    <property type="match status" value="1"/>
</dbReference>
<accession>A0A9W9C994</accession>
<comment type="caution">
    <text evidence="8">The sequence shown here is derived from an EMBL/GenBank/DDBJ whole genome shotgun (WGS) entry which is preliminary data.</text>
</comment>
<keyword evidence="3 6" id="KW-0560">Oxidoreductase</keyword>
<evidence type="ECO:0000256" key="4">
    <source>
        <dbReference type="ARBA" id="ARBA00048448"/>
    </source>
</evidence>
<dbReference type="OrthoDB" id="5046242at2759"/>
<reference evidence="8" key="1">
    <citation type="submission" date="2022-10" db="EMBL/GenBank/DDBJ databases">
        <title>Tapping the CABI collections for fungal endophytes: first genome assemblies for Collariella, Neodidymelliopsis, Ascochyta clinopodiicola, Didymella pomorum, Didymosphaeria variabile, Neocosmospora piperis and Neocucurbitaria cava.</title>
        <authorList>
            <person name="Hill R."/>
        </authorList>
    </citation>
    <scope>NUCLEOTIDE SEQUENCE</scope>
    <source>
        <strain evidence="8">IMI 356815</strain>
    </source>
</reference>
<evidence type="ECO:0000256" key="2">
    <source>
        <dbReference type="ARBA" id="ARBA00005995"/>
    </source>
</evidence>
<evidence type="ECO:0000313" key="9">
    <source>
        <dbReference type="Proteomes" id="UP001140513"/>
    </source>
</evidence>
<dbReference type="EMBL" id="JAPEUX010000005">
    <property type="protein sequence ID" value="KAJ4351130.1"/>
    <property type="molecule type" value="Genomic_DNA"/>
</dbReference>
<dbReference type="AlphaFoldDB" id="A0A9W9C994"/>
<evidence type="ECO:0000313" key="8">
    <source>
        <dbReference type="EMBL" id="KAJ4351130.1"/>
    </source>
</evidence>
<feature type="binding site" evidence="5">
    <location>
        <position position="356"/>
    </location>
    <ligand>
        <name>substrate</name>
    </ligand>
</feature>
<dbReference type="SUPFAM" id="SSF51905">
    <property type="entry name" value="FAD/NAD(P)-binding domain"/>
    <property type="match status" value="1"/>
</dbReference>
<feature type="binding site" evidence="5">
    <location>
        <position position="250"/>
    </location>
    <ligand>
        <name>FAD</name>
        <dbReference type="ChEBI" id="CHEBI:57692"/>
    </ligand>
</feature>
<dbReference type="EC" id="1.4.3.-" evidence="6"/>
<comment type="similarity">
    <text evidence="2 6">Belongs to the flavin monoamine oxidase family.</text>
</comment>
<dbReference type="Gene3D" id="3.90.660.10">
    <property type="match status" value="1"/>
</dbReference>
<dbReference type="SUPFAM" id="SSF54373">
    <property type="entry name" value="FAD-linked reductases, C-terminal domain"/>
    <property type="match status" value="1"/>
</dbReference>